<proteinExistence type="predicted"/>
<dbReference type="SMART" id="SM00276">
    <property type="entry name" value="GLECT"/>
    <property type="match status" value="2"/>
</dbReference>
<evidence type="ECO:0000313" key="6">
    <source>
        <dbReference type="Proteomes" id="UP001557470"/>
    </source>
</evidence>
<feature type="domain" description="Galectin" evidence="4">
    <location>
        <begin position="18"/>
        <end position="148"/>
    </location>
</feature>
<gene>
    <name evidence="5" type="ORF">UPYG_G00193830</name>
</gene>
<name>A0ABD0WGP2_UMBPY</name>
<sequence length="308" mass="34733">MIVAPPGYQPVYNPSIPHVRPIYGGLKSGMSIYVQGMIPQNITLFILNLKCGEAEGSDIAFTFNPRFDGVDKVVFNSRQDGKWQEEKTECTPFKKNNAFELVIIVNQEEYQVLVNGKEFYKFKHSIPVEKVCALQIGGDVSIQTINVIGGGYPGGIQPTIPGPVYNAAMPFSGKIPGGMSFNRTIIIRGKVPLKANRFLVSLLVGGTKDIAFCFNPRIQERVVVRNSFFAGAWGQEERQVSLYPFQEGQYFDVTIRCGNQRYKVFVNGQHICDYNHRYANLSQIDTLELTEDLEVSYVYYTFPLNMYM</sequence>
<dbReference type="InterPro" id="IPR044156">
    <property type="entry name" value="Galectin-like"/>
</dbReference>
<dbReference type="GO" id="GO:0030246">
    <property type="term" value="F:carbohydrate binding"/>
    <property type="evidence" value="ECO:0007669"/>
    <property type="project" value="UniProtKB-UniRule"/>
</dbReference>
<dbReference type="Pfam" id="PF00337">
    <property type="entry name" value="Gal-bind_lectin"/>
    <property type="match status" value="2"/>
</dbReference>
<dbReference type="Gene3D" id="2.60.120.200">
    <property type="match status" value="2"/>
</dbReference>
<dbReference type="SUPFAM" id="SSF49899">
    <property type="entry name" value="Concanavalin A-like lectins/glucanases"/>
    <property type="match status" value="2"/>
</dbReference>
<dbReference type="InterPro" id="IPR001079">
    <property type="entry name" value="Galectin_CRD"/>
</dbReference>
<dbReference type="PROSITE" id="PS51304">
    <property type="entry name" value="GALECTIN"/>
    <property type="match status" value="2"/>
</dbReference>
<comment type="caution">
    <text evidence="5">The sequence shown here is derived from an EMBL/GenBank/DDBJ whole genome shotgun (WGS) entry which is preliminary data.</text>
</comment>
<accession>A0ABD0WGP2</accession>
<reference evidence="5 6" key="1">
    <citation type="submission" date="2024-06" db="EMBL/GenBank/DDBJ databases">
        <authorList>
            <person name="Pan Q."/>
            <person name="Wen M."/>
            <person name="Jouanno E."/>
            <person name="Zahm M."/>
            <person name="Klopp C."/>
            <person name="Cabau C."/>
            <person name="Louis A."/>
            <person name="Berthelot C."/>
            <person name="Parey E."/>
            <person name="Roest Crollius H."/>
            <person name="Montfort J."/>
            <person name="Robinson-Rechavi M."/>
            <person name="Bouchez O."/>
            <person name="Lampietro C."/>
            <person name="Lopez Roques C."/>
            <person name="Donnadieu C."/>
            <person name="Postlethwait J."/>
            <person name="Bobe J."/>
            <person name="Verreycken H."/>
            <person name="Guiguen Y."/>
        </authorList>
    </citation>
    <scope>NUCLEOTIDE SEQUENCE [LARGE SCALE GENOMIC DNA]</scope>
    <source>
        <strain evidence="5">Up_M1</strain>
        <tissue evidence="5">Testis</tissue>
    </source>
</reference>
<dbReference type="CDD" id="cd00070">
    <property type="entry name" value="GLECT"/>
    <property type="match status" value="2"/>
</dbReference>
<dbReference type="AlphaFoldDB" id="A0ABD0WGP2"/>
<feature type="domain" description="Galectin" evidence="4">
    <location>
        <begin position="171"/>
        <end position="301"/>
    </location>
</feature>
<dbReference type="PANTHER" id="PTHR11346:SF32">
    <property type="entry name" value="GALECTIN-4"/>
    <property type="match status" value="1"/>
</dbReference>
<dbReference type="EMBL" id="JAGEUA010000006">
    <property type="protein sequence ID" value="KAL0972715.1"/>
    <property type="molecule type" value="Genomic_DNA"/>
</dbReference>
<dbReference type="FunFam" id="2.60.120.200:FF:000124">
    <property type="entry name" value="Galectin-4"/>
    <property type="match status" value="2"/>
</dbReference>
<protein>
    <recommendedName>
        <fullName evidence="3">Galectin</fullName>
    </recommendedName>
</protein>
<dbReference type="InterPro" id="IPR013320">
    <property type="entry name" value="ConA-like_dom_sf"/>
</dbReference>
<evidence type="ECO:0000313" key="5">
    <source>
        <dbReference type="EMBL" id="KAL0972715.1"/>
    </source>
</evidence>
<dbReference type="Proteomes" id="UP001557470">
    <property type="component" value="Unassembled WGS sequence"/>
</dbReference>
<evidence type="ECO:0000256" key="1">
    <source>
        <dbReference type="ARBA" id="ARBA00022734"/>
    </source>
</evidence>
<dbReference type="PANTHER" id="PTHR11346">
    <property type="entry name" value="GALECTIN"/>
    <property type="match status" value="1"/>
</dbReference>
<evidence type="ECO:0000256" key="2">
    <source>
        <dbReference type="ARBA" id="ARBA00022737"/>
    </source>
</evidence>
<keyword evidence="1 3" id="KW-0430">Lectin</keyword>
<keyword evidence="2" id="KW-0677">Repeat</keyword>
<evidence type="ECO:0000256" key="3">
    <source>
        <dbReference type="RuleBase" id="RU102079"/>
    </source>
</evidence>
<keyword evidence="6" id="KW-1185">Reference proteome</keyword>
<dbReference type="SMART" id="SM00908">
    <property type="entry name" value="Gal-bind_lectin"/>
    <property type="match status" value="2"/>
</dbReference>
<organism evidence="5 6">
    <name type="scientific">Umbra pygmaea</name>
    <name type="common">Eastern mudminnow</name>
    <dbReference type="NCBI Taxonomy" id="75934"/>
    <lineage>
        <taxon>Eukaryota</taxon>
        <taxon>Metazoa</taxon>
        <taxon>Chordata</taxon>
        <taxon>Craniata</taxon>
        <taxon>Vertebrata</taxon>
        <taxon>Euteleostomi</taxon>
        <taxon>Actinopterygii</taxon>
        <taxon>Neopterygii</taxon>
        <taxon>Teleostei</taxon>
        <taxon>Protacanthopterygii</taxon>
        <taxon>Esociformes</taxon>
        <taxon>Umbridae</taxon>
        <taxon>Umbra</taxon>
    </lineage>
</organism>
<evidence type="ECO:0000259" key="4">
    <source>
        <dbReference type="PROSITE" id="PS51304"/>
    </source>
</evidence>